<reference evidence="1" key="1">
    <citation type="submission" date="2021-06" db="EMBL/GenBank/DDBJ databases">
        <authorList>
            <person name="Hodson N. C."/>
            <person name="Mongue J. A."/>
            <person name="Jaron S. K."/>
        </authorList>
    </citation>
    <scope>NUCLEOTIDE SEQUENCE</scope>
</reference>
<comment type="caution">
    <text evidence="1">The sequence shown here is derived from an EMBL/GenBank/DDBJ whole genome shotgun (WGS) entry which is preliminary data.</text>
</comment>
<protein>
    <submittedName>
        <fullName evidence="1">Uncharacterized protein</fullName>
    </submittedName>
</protein>
<name>A0A8J2PL73_9HEXA</name>
<gene>
    <name evidence="1" type="ORF">AFUS01_LOCUS34984</name>
</gene>
<dbReference type="AlphaFoldDB" id="A0A8J2PL73"/>
<accession>A0A8J2PL73</accession>
<evidence type="ECO:0000313" key="2">
    <source>
        <dbReference type="Proteomes" id="UP000708208"/>
    </source>
</evidence>
<dbReference type="EMBL" id="CAJVCH010534226">
    <property type="protein sequence ID" value="CAG7824848.1"/>
    <property type="molecule type" value="Genomic_DNA"/>
</dbReference>
<evidence type="ECO:0000313" key="1">
    <source>
        <dbReference type="EMBL" id="CAG7824848.1"/>
    </source>
</evidence>
<dbReference type="Proteomes" id="UP000708208">
    <property type="component" value="Unassembled WGS sequence"/>
</dbReference>
<proteinExistence type="predicted"/>
<organism evidence="1 2">
    <name type="scientific">Allacma fusca</name>
    <dbReference type="NCBI Taxonomy" id="39272"/>
    <lineage>
        <taxon>Eukaryota</taxon>
        <taxon>Metazoa</taxon>
        <taxon>Ecdysozoa</taxon>
        <taxon>Arthropoda</taxon>
        <taxon>Hexapoda</taxon>
        <taxon>Collembola</taxon>
        <taxon>Symphypleona</taxon>
        <taxon>Sminthuridae</taxon>
        <taxon>Allacma</taxon>
    </lineage>
</organism>
<feature type="non-terminal residue" evidence="1">
    <location>
        <position position="1"/>
    </location>
</feature>
<sequence length="126" mass="14323">EPNNYSSIKISRIRFRENENFTSAEELVDQIFEIQLNKDSSEVYAGKVIQVGSRAKMSKLAADLAFEAGELSLLVPEVVEETRRLGRSCKKRKHGIETNNLKKSRREAIHDDLTSEILPSENANFK</sequence>
<keyword evidence="2" id="KW-1185">Reference proteome</keyword>